<evidence type="ECO:0000313" key="3">
    <source>
        <dbReference type="Proteomes" id="UP000001937"/>
    </source>
</evidence>
<evidence type="ECO:0000313" key="2">
    <source>
        <dbReference type="EMBL" id="ABD11053.1"/>
    </source>
</evidence>
<dbReference type="EMBL" id="CP000249">
    <property type="protein sequence ID" value="ABD11053.1"/>
    <property type="molecule type" value="Genomic_DNA"/>
</dbReference>
<organism evidence="2 3">
    <name type="scientific">Frankia casuarinae (strain DSM 45818 / CECT 9043 / HFP020203 / CcI3)</name>
    <dbReference type="NCBI Taxonomy" id="106370"/>
    <lineage>
        <taxon>Bacteria</taxon>
        <taxon>Bacillati</taxon>
        <taxon>Actinomycetota</taxon>
        <taxon>Actinomycetes</taxon>
        <taxon>Frankiales</taxon>
        <taxon>Frankiaceae</taxon>
        <taxon>Frankia</taxon>
    </lineage>
</organism>
<proteinExistence type="predicted"/>
<dbReference type="Proteomes" id="UP000001937">
    <property type="component" value="Chromosome"/>
</dbReference>
<accession>Q2JCD9</accession>
<feature type="region of interest" description="Disordered" evidence="1">
    <location>
        <begin position="1"/>
        <end position="42"/>
    </location>
</feature>
<sequence>MTRVIRERRQGRRTFLGSASSDAEVGRARSSPPGADMKQNPAIHRQPSGDIDIAVADVMAPAETSVVASEVHAGSAAGESSPTAAALRSAEPGS</sequence>
<gene>
    <name evidence="2" type="ordered locus">Francci3_1677</name>
</gene>
<dbReference type="AlphaFoldDB" id="Q2JCD9"/>
<name>Q2JCD9_FRACC</name>
<reference evidence="2 3" key="1">
    <citation type="journal article" date="2007" name="Genome Res.">
        <title>Genome characteristics of facultatively symbiotic Frankia sp. strains reflect host range and host plant biogeography.</title>
        <authorList>
            <person name="Normand P."/>
            <person name="Lapierre P."/>
            <person name="Tisa L.S."/>
            <person name="Gogarten J.P."/>
            <person name="Alloisio N."/>
            <person name="Bagnarol E."/>
            <person name="Bassi C.A."/>
            <person name="Berry A.M."/>
            <person name="Bickhart D.M."/>
            <person name="Choisne N."/>
            <person name="Couloux A."/>
            <person name="Cournoyer B."/>
            <person name="Cruveiller S."/>
            <person name="Daubin V."/>
            <person name="Demange N."/>
            <person name="Francino M.P."/>
            <person name="Goltsman E."/>
            <person name="Huang Y."/>
            <person name="Kopp O.R."/>
            <person name="Labarre L."/>
            <person name="Lapidus A."/>
            <person name="Lavire C."/>
            <person name="Marechal J."/>
            <person name="Martinez M."/>
            <person name="Mastronunzio J.E."/>
            <person name="Mullin B.C."/>
            <person name="Niemann J."/>
            <person name="Pujic P."/>
            <person name="Rawnsley T."/>
            <person name="Rouy Z."/>
            <person name="Schenowitz C."/>
            <person name="Sellstedt A."/>
            <person name="Tavares F."/>
            <person name="Tomkins J.P."/>
            <person name="Vallenet D."/>
            <person name="Valverde C."/>
            <person name="Wall L.G."/>
            <person name="Wang Y."/>
            <person name="Medigue C."/>
            <person name="Benson D.R."/>
        </authorList>
    </citation>
    <scope>NUCLEOTIDE SEQUENCE [LARGE SCALE GENOMIC DNA]</scope>
    <source>
        <strain evidence="3">DSM 45818 / CECT 9043 / CcI3</strain>
    </source>
</reference>
<dbReference type="HOGENOM" id="CLU_2381946_0_0_11"/>
<keyword evidence="3" id="KW-1185">Reference proteome</keyword>
<dbReference type="KEGG" id="fra:Francci3_1677"/>
<protein>
    <submittedName>
        <fullName evidence="2">Uncharacterized protein</fullName>
    </submittedName>
</protein>
<feature type="region of interest" description="Disordered" evidence="1">
    <location>
        <begin position="70"/>
        <end position="94"/>
    </location>
</feature>
<evidence type="ECO:0000256" key="1">
    <source>
        <dbReference type="SAM" id="MobiDB-lite"/>
    </source>
</evidence>